<proteinExistence type="predicted"/>
<dbReference type="Proteomes" id="UP000831290">
    <property type="component" value="Chromosome"/>
</dbReference>
<dbReference type="KEGG" id="fbm:MQE35_17430"/>
<dbReference type="RefSeq" id="WP_255843005.1">
    <property type="nucleotide sequence ID" value="NZ_CP094358.1"/>
</dbReference>
<protein>
    <submittedName>
        <fullName evidence="1">Uncharacterized protein</fullName>
    </submittedName>
</protein>
<dbReference type="EMBL" id="CP094358">
    <property type="protein sequence ID" value="UOB17505.1"/>
    <property type="molecule type" value="Genomic_DNA"/>
</dbReference>
<name>A0A9E6ZND4_9FLAO</name>
<dbReference type="AlphaFoldDB" id="A0A9E6ZND4"/>
<reference evidence="1" key="1">
    <citation type="submission" date="2022-03" db="EMBL/GenBank/DDBJ databases">
        <title>Description of Abyssus ytuae gen. nov., sp. nov., a novel member of the family Flavobacteriaceae isolated from the sediment of Mariana Trench.</title>
        <authorList>
            <person name="Zhang J."/>
            <person name="Xu X."/>
        </authorList>
    </citation>
    <scope>NUCLEOTIDE SEQUENCE</scope>
    <source>
        <strain evidence="1">MT3330</strain>
    </source>
</reference>
<accession>A0A9E6ZND4</accession>
<evidence type="ECO:0000313" key="2">
    <source>
        <dbReference type="Proteomes" id="UP000831290"/>
    </source>
</evidence>
<sequence>MIHLKTFNEHFGIKSNTTEHLNILMENDLEAFIDPYHIANNLDNMIAKKMYVRSKSFLEILNRTFIIPNDRNNGLNFLSHLGEANEYHLGYSYNNKGKGIGPTKAEIIFDSLRANKLVKAGITVTNEAHNVLLLVKGIGQDNMSDTLANVCRDILAEFTFQQCLKYGIDVEETKIEYYEHSSKKWVTKKVMLPHYKGKCIILVPQFLTSGQRIYTNHYNWFISSNYLSKDILEGNINTDGNDSFINELKDGTKKAIIKNINSHYRKPKHKLIEYVKSYSGFLIDFQDYVKSHYPSIDIEKLIQLYGKAS</sequence>
<evidence type="ECO:0000313" key="1">
    <source>
        <dbReference type="EMBL" id="UOB17505.1"/>
    </source>
</evidence>
<organism evidence="1 2">
    <name type="scientific">Abyssalbus ytuae</name>
    <dbReference type="NCBI Taxonomy" id="2926907"/>
    <lineage>
        <taxon>Bacteria</taxon>
        <taxon>Pseudomonadati</taxon>
        <taxon>Bacteroidota</taxon>
        <taxon>Flavobacteriia</taxon>
        <taxon>Flavobacteriales</taxon>
        <taxon>Flavobacteriaceae</taxon>
        <taxon>Abyssalbus</taxon>
    </lineage>
</organism>
<keyword evidence="2" id="KW-1185">Reference proteome</keyword>
<gene>
    <name evidence="1" type="ORF">MQE35_17430</name>
</gene>